<sequence length="343" mass="35926">MIDRMHKRDKHQPPALIKARPHAMPPGVTEAALEQHFEALLQEGSGPANDEIAQQHRLPPSPLMPNFEAARTQEGGNARRDSALAAAFATPPLQSAESPPVDAPQNLDAWRTADAQTTLPEAWVGTQSAQGNEHAPAAQDTEGAQAAQGKDPSESWAGQALQAGPASLDPRLGAQRKLQLPMKMQQDNAKAAIQEQAAAQPVRQLPQVPAPAPPGGTASEDRIDGIGTPGTPGAPADIATALAPASPPLVWRSQVDAAAATNAPTDASAIATDEALAQELAQDEPTMDASAPSSPARQLQRRQQSERQEILAGETAAAQTMQAQMLVQSNTPESLPLHLLESL</sequence>
<accession>A0ABU1NEP1</accession>
<organism evidence="2 3">
    <name type="scientific">Variovorax soli</name>
    <dbReference type="NCBI Taxonomy" id="376815"/>
    <lineage>
        <taxon>Bacteria</taxon>
        <taxon>Pseudomonadati</taxon>
        <taxon>Pseudomonadota</taxon>
        <taxon>Betaproteobacteria</taxon>
        <taxon>Burkholderiales</taxon>
        <taxon>Comamonadaceae</taxon>
        <taxon>Variovorax</taxon>
    </lineage>
</organism>
<feature type="compositionally biased region" description="Low complexity" evidence="1">
    <location>
        <begin position="189"/>
        <end position="200"/>
    </location>
</feature>
<evidence type="ECO:0000313" key="3">
    <source>
        <dbReference type="Proteomes" id="UP001184230"/>
    </source>
</evidence>
<proteinExistence type="predicted"/>
<feature type="region of interest" description="Disordered" evidence="1">
    <location>
        <begin position="1"/>
        <end position="22"/>
    </location>
</feature>
<evidence type="ECO:0000256" key="1">
    <source>
        <dbReference type="SAM" id="MobiDB-lite"/>
    </source>
</evidence>
<feature type="compositionally biased region" description="Low complexity" evidence="1">
    <location>
        <begin position="225"/>
        <end position="239"/>
    </location>
</feature>
<dbReference type="RefSeq" id="WP_309902411.1">
    <property type="nucleotide sequence ID" value="NZ_JAVDRF010000005.1"/>
</dbReference>
<protein>
    <submittedName>
        <fullName evidence="2">Uncharacterized protein</fullName>
    </submittedName>
</protein>
<evidence type="ECO:0000313" key="2">
    <source>
        <dbReference type="EMBL" id="MDR6536933.1"/>
    </source>
</evidence>
<feature type="compositionally biased region" description="Polar residues" evidence="1">
    <location>
        <begin position="114"/>
        <end position="131"/>
    </location>
</feature>
<keyword evidence="3" id="KW-1185">Reference proteome</keyword>
<reference evidence="2 3" key="1">
    <citation type="submission" date="2023-07" db="EMBL/GenBank/DDBJ databases">
        <title>Sorghum-associated microbial communities from plants grown in Nebraska, USA.</title>
        <authorList>
            <person name="Schachtman D."/>
        </authorList>
    </citation>
    <scope>NUCLEOTIDE SEQUENCE [LARGE SCALE GENOMIC DNA]</scope>
    <source>
        <strain evidence="2 3">DS1781</strain>
    </source>
</reference>
<feature type="region of interest" description="Disordered" evidence="1">
    <location>
        <begin position="278"/>
        <end position="308"/>
    </location>
</feature>
<dbReference type="EMBL" id="JAVDRF010000005">
    <property type="protein sequence ID" value="MDR6536933.1"/>
    <property type="molecule type" value="Genomic_DNA"/>
</dbReference>
<gene>
    <name evidence="2" type="ORF">J2739_002706</name>
</gene>
<comment type="caution">
    <text evidence="2">The sequence shown here is derived from an EMBL/GenBank/DDBJ whole genome shotgun (WGS) entry which is preliminary data.</text>
</comment>
<feature type="region of interest" description="Disordered" evidence="1">
    <location>
        <begin position="44"/>
        <end position="239"/>
    </location>
</feature>
<dbReference type="Proteomes" id="UP001184230">
    <property type="component" value="Unassembled WGS sequence"/>
</dbReference>
<name>A0ABU1NEP1_9BURK</name>